<feature type="region of interest" description="Disordered" evidence="6">
    <location>
        <begin position="275"/>
        <end position="313"/>
    </location>
</feature>
<keyword evidence="3" id="KW-0378">Hydrolase</keyword>
<feature type="compositionally biased region" description="Pro residues" evidence="6">
    <location>
        <begin position="298"/>
        <end position="308"/>
    </location>
</feature>
<dbReference type="Pfam" id="PF13087">
    <property type="entry name" value="AAA_12"/>
    <property type="match status" value="1"/>
</dbReference>
<dbReference type="RefSeq" id="WP_311546027.1">
    <property type="nucleotide sequence ID" value="NZ_JAVREK010000016.1"/>
</dbReference>
<dbReference type="PANTHER" id="PTHR43788">
    <property type="entry name" value="DNA2/NAM7 HELICASE FAMILY MEMBER"/>
    <property type="match status" value="1"/>
</dbReference>
<sequence>MGDSDHQKADVLDYWRSVEYFLPQDLPKVGASKFLPVADVDPVGADPLPWQPGHQFQRQQPAPANKEWRHTVYCGAIDLHRVRDLLREKFGAEDFVGDVEERPLGRAPVAAFVLDSAGRPLLDTEGLGSCGWAVGETLDPGPGQTDWLVGFEAVEDVFRLLFEWLATGDGECARTALLTVLDDDPLEAEELSDVWELLETAADKLARNGGLPPDPDGAQSRDFARPDSNAADGHRRALTAADLRVCTEMALRLCGIDGFALPLVRVKSEQVTSWQAAKEHSRQQDTMHQRAADRGECEPPPEQPPPPDVGEMLNSRIADDLARVAAAVRNGRFGAALRGYLSPSESTRRIKRHDLRAESGTQRAGLGRTPAARWPAKTAHPLVFGQQVAVNSVVEHLGGDRSGLFAVNGPPGTGKTTLLRDLVAHVVAERARALARLATPDDAYSAPVTWRTGKKTHTVYPLIEPLTGHEIVVASANNGAVENVTTEIPGADAIAEEWADSADYFAEVGEKVLDGPSWGVLAARLGRQSNRLDFARRFWEGGPPQPQADGRRRPPGGGMDDVLKRANAGGIQRWRAAVSAFNDAEREVERLRRQRRDFVTDTHRLADLRRAAEEAPAAVERAQQRRDTARAGRQKADEQHRNARETWRMWEQSAARHWELRPGILRRIVTLDRAHREWKSRQRDMEESLSGARAAEQESARSLDGADEEVLAGERELAAAVDHRERTERDYTAVKESTDRGWREWEGFIPSSEVLADDHSRELASIWGDPELTAARTRVFLAAVELHRAFIECSASKMRANLAVADQVLRGRQAAEAPAQGVLGAWRSLFMVVPVVSSTFSSFAKQFSAFGREELGWLLIDEAGQATPQQAVGALWRSRRAVVVGDPLQLEPICSLPYTAQEALRRHYGVEGKWVPERTSVQQLADEVTPLGTELIGPEGEPLWVGCPLRVHRRCDSPMFDISNEVAYGGMMVFGTPERRPLEGIANSAWVDVPAAGETRDHWVESERVPLRRVLQKLSDRGQDMNEVFVVSPFASVAKVASRIAQDCGVPNGNAGTVHTTQGKEADVVVLVLGGDPSKPRAKEWAAQRPNLVNVAVSRAKRRLYVIGDRAAWAKLDHFSTLADRLPHHGFAPT</sequence>
<evidence type="ECO:0000313" key="10">
    <source>
        <dbReference type="Proteomes" id="UP001183226"/>
    </source>
</evidence>
<proteinExistence type="inferred from homology"/>
<feature type="compositionally biased region" description="Basic and acidic residues" evidence="6">
    <location>
        <begin position="622"/>
        <end position="644"/>
    </location>
</feature>
<organism evidence="9 10">
    <name type="scientific">Streptomonospora wellingtoniae</name>
    <dbReference type="NCBI Taxonomy" id="3075544"/>
    <lineage>
        <taxon>Bacteria</taxon>
        <taxon>Bacillati</taxon>
        <taxon>Actinomycetota</taxon>
        <taxon>Actinomycetes</taxon>
        <taxon>Streptosporangiales</taxon>
        <taxon>Nocardiopsidaceae</taxon>
        <taxon>Streptomonospora</taxon>
    </lineage>
</organism>
<evidence type="ECO:0000256" key="5">
    <source>
        <dbReference type="ARBA" id="ARBA00022840"/>
    </source>
</evidence>
<keyword evidence="4" id="KW-0347">Helicase</keyword>
<dbReference type="Gene3D" id="3.40.50.300">
    <property type="entry name" value="P-loop containing nucleotide triphosphate hydrolases"/>
    <property type="match status" value="2"/>
</dbReference>
<dbReference type="Proteomes" id="UP001183226">
    <property type="component" value="Unassembled WGS sequence"/>
</dbReference>
<protein>
    <submittedName>
        <fullName evidence="9">ATP-binding protein</fullName>
    </submittedName>
</protein>
<dbReference type="PANTHER" id="PTHR43788:SF8">
    <property type="entry name" value="DNA-BINDING PROTEIN SMUBP-2"/>
    <property type="match status" value="1"/>
</dbReference>
<dbReference type="Pfam" id="PF13086">
    <property type="entry name" value="AAA_11"/>
    <property type="match status" value="1"/>
</dbReference>
<evidence type="ECO:0000256" key="2">
    <source>
        <dbReference type="ARBA" id="ARBA00022741"/>
    </source>
</evidence>
<evidence type="ECO:0000256" key="4">
    <source>
        <dbReference type="ARBA" id="ARBA00022806"/>
    </source>
</evidence>
<dbReference type="InterPro" id="IPR027417">
    <property type="entry name" value="P-loop_NTPase"/>
</dbReference>
<evidence type="ECO:0000256" key="1">
    <source>
        <dbReference type="ARBA" id="ARBA00007913"/>
    </source>
</evidence>
<evidence type="ECO:0000259" key="8">
    <source>
        <dbReference type="Pfam" id="PF13087"/>
    </source>
</evidence>
<dbReference type="EMBL" id="JAVREK010000016">
    <property type="protein sequence ID" value="MDT0303537.1"/>
    <property type="molecule type" value="Genomic_DNA"/>
</dbReference>
<keyword evidence="10" id="KW-1185">Reference proteome</keyword>
<evidence type="ECO:0000256" key="6">
    <source>
        <dbReference type="SAM" id="MobiDB-lite"/>
    </source>
</evidence>
<dbReference type="GO" id="GO:0005524">
    <property type="term" value="F:ATP binding"/>
    <property type="evidence" value="ECO:0007669"/>
    <property type="project" value="UniProtKB-KW"/>
</dbReference>
<feature type="region of interest" description="Disordered" evidence="6">
    <location>
        <begin position="537"/>
        <end position="563"/>
    </location>
</feature>
<dbReference type="InterPro" id="IPR041679">
    <property type="entry name" value="DNA2/NAM7-like_C"/>
</dbReference>
<keyword evidence="5 9" id="KW-0067">ATP-binding</keyword>
<name>A0ABU2KW97_9ACTN</name>
<evidence type="ECO:0000256" key="3">
    <source>
        <dbReference type="ARBA" id="ARBA00022801"/>
    </source>
</evidence>
<comment type="similarity">
    <text evidence="1">Belongs to the DNA2/NAM7 helicase family.</text>
</comment>
<feature type="region of interest" description="Disordered" evidence="6">
    <location>
        <begin position="206"/>
        <end position="232"/>
    </location>
</feature>
<comment type="caution">
    <text evidence="9">The sequence shown here is derived from an EMBL/GenBank/DDBJ whole genome shotgun (WGS) entry which is preliminary data.</text>
</comment>
<feature type="compositionally biased region" description="Basic and acidic residues" evidence="6">
    <location>
        <begin position="277"/>
        <end position="297"/>
    </location>
</feature>
<evidence type="ECO:0000259" key="7">
    <source>
        <dbReference type="Pfam" id="PF13086"/>
    </source>
</evidence>
<gene>
    <name evidence="9" type="ORF">RM446_15575</name>
</gene>
<dbReference type="SUPFAM" id="SSF52540">
    <property type="entry name" value="P-loop containing nucleoside triphosphate hydrolases"/>
    <property type="match status" value="1"/>
</dbReference>
<dbReference type="InterPro" id="IPR050534">
    <property type="entry name" value="Coronavir_polyprotein_1ab"/>
</dbReference>
<keyword evidence="2" id="KW-0547">Nucleotide-binding</keyword>
<feature type="domain" description="DNA2/NAM7 helicase-like C-terminal" evidence="8">
    <location>
        <begin position="1003"/>
        <end position="1110"/>
    </location>
</feature>
<accession>A0ABU2KW97</accession>
<feature type="region of interest" description="Disordered" evidence="6">
    <location>
        <begin position="611"/>
        <end position="644"/>
    </location>
</feature>
<reference evidence="10" key="1">
    <citation type="submission" date="2023-07" db="EMBL/GenBank/DDBJ databases">
        <title>30 novel species of actinomycetes from the DSMZ collection.</title>
        <authorList>
            <person name="Nouioui I."/>
        </authorList>
    </citation>
    <scope>NUCLEOTIDE SEQUENCE [LARGE SCALE GENOMIC DNA]</scope>
    <source>
        <strain evidence="10">DSM 45055</strain>
    </source>
</reference>
<feature type="domain" description="DNA2/NAM7 helicase helicase" evidence="7">
    <location>
        <begin position="393"/>
        <end position="894"/>
    </location>
</feature>
<dbReference type="InterPro" id="IPR041677">
    <property type="entry name" value="DNA2/NAM7_AAA_11"/>
</dbReference>
<evidence type="ECO:0000313" key="9">
    <source>
        <dbReference type="EMBL" id="MDT0303537.1"/>
    </source>
</evidence>
<feature type="region of interest" description="Disordered" evidence="6">
    <location>
        <begin position="680"/>
        <end position="708"/>
    </location>
</feature>